<organism evidence="2 3">
    <name type="scientific">Ramularia collo-cygni</name>
    <dbReference type="NCBI Taxonomy" id="112498"/>
    <lineage>
        <taxon>Eukaryota</taxon>
        <taxon>Fungi</taxon>
        <taxon>Dikarya</taxon>
        <taxon>Ascomycota</taxon>
        <taxon>Pezizomycotina</taxon>
        <taxon>Dothideomycetes</taxon>
        <taxon>Dothideomycetidae</taxon>
        <taxon>Mycosphaerellales</taxon>
        <taxon>Mycosphaerellaceae</taxon>
        <taxon>Ramularia</taxon>
    </lineage>
</organism>
<feature type="compositionally biased region" description="Polar residues" evidence="1">
    <location>
        <begin position="1"/>
        <end position="12"/>
    </location>
</feature>
<evidence type="ECO:0000256" key="1">
    <source>
        <dbReference type="SAM" id="MobiDB-lite"/>
    </source>
</evidence>
<feature type="region of interest" description="Disordered" evidence="1">
    <location>
        <begin position="1"/>
        <end position="22"/>
    </location>
</feature>
<keyword evidence="3" id="KW-1185">Reference proteome</keyword>
<gene>
    <name evidence="2" type="ORF">RCC_06173</name>
</gene>
<dbReference type="AlphaFoldDB" id="A0A2D3VC55"/>
<reference evidence="2 3" key="1">
    <citation type="submission" date="2016-03" db="EMBL/GenBank/DDBJ databases">
        <authorList>
            <person name="Ploux O."/>
        </authorList>
    </citation>
    <scope>NUCLEOTIDE SEQUENCE [LARGE SCALE GENOMIC DNA]</scope>
    <source>
        <strain evidence="2 3">URUG2</strain>
    </source>
</reference>
<evidence type="ECO:0000313" key="3">
    <source>
        <dbReference type="Proteomes" id="UP000225277"/>
    </source>
</evidence>
<evidence type="ECO:0000313" key="2">
    <source>
        <dbReference type="EMBL" id="CZT20314.1"/>
    </source>
</evidence>
<accession>A0A2D3VC55</accession>
<proteinExistence type="predicted"/>
<dbReference type="Proteomes" id="UP000225277">
    <property type="component" value="Unassembled WGS sequence"/>
</dbReference>
<dbReference type="RefSeq" id="XP_023627203.1">
    <property type="nucleotide sequence ID" value="XM_023771435.1"/>
</dbReference>
<protein>
    <submittedName>
        <fullName evidence="2">Uncharacterized protein</fullName>
    </submittedName>
</protein>
<name>A0A2D3VC55_9PEZI</name>
<sequence length="228" mass="26079">MAGSITFYSSPNPRAPPQDGHVHQGAILYLPKRKIIDRKRKSHILPKFVGTIRSTGQIIKEHGKRHFKVLEAIKPAAFGAYGHPILVLSRPDEHTIEFVTLRSYRETELELMEDDWGWPEGQVKVEHHLSISPAEHPYVNKNERVNLAYVALRLRDDLQMSAAEGCLSVLPIHSMHWIYVERYFLKGQRTDFSTHWELDGPSMEVVLSLALQKAHYSPGPQHPRRAVS</sequence>
<dbReference type="GeneID" id="35601314"/>
<dbReference type="EMBL" id="FJUY01000009">
    <property type="protein sequence ID" value="CZT20314.1"/>
    <property type="molecule type" value="Genomic_DNA"/>
</dbReference>